<dbReference type="GO" id="GO:0007606">
    <property type="term" value="P:sensory perception of chemical stimulus"/>
    <property type="evidence" value="ECO:0007669"/>
    <property type="project" value="InterPro"/>
</dbReference>
<evidence type="ECO:0000313" key="7">
    <source>
        <dbReference type="EMBL" id="CAJ0580102.1"/>
    </source>
</evidence>
<dbReference type="GO" id="GO:0016020">
    <property type="term" value="C:membrane"/>
    <property type="evidence" value="ECO:0007669"/>
    <property type="project" value="UniProtKB-SubCell"/>
</dbReference>
<dbReference type="PANTHER" id="PTHR23128:SF132">
    <property type="entry name" value="SERPENTINE RECEPTOR, CLASS E (EPSILON)-RELATED"/>
    <property type="match status" value="1"/>
</dbReference>
<keyword evidence="4 6" id="KW-1133">Transmembrane helix</keyword>
<reference evidence="7" key="1">
    <citation type="submission" date="2023-06" db="EMBL/GenBank/DDBJ databases">
        <authorList>
            <person name="Delattre M."/>
        </authorList>
    </citation>
    <scope>NUCLEOTIDE SEQUENCE</scope>
    <source>
        <strain evidence="7">AF72</strain>
    </source>
</reference>
<keyword evidence="3 6" id="KW-0812">Transmembrane</keyword>
<proteinExistence type="inferred from homology"/>
<comment type="similarity">
    <text evidence="2">Belongs to the nematode receptor-like protein sre family.</text>
</comment>
<organism evidence="7 8">
    <name type="scientific">Mesorhabditis spiculigera</name>
    <dbReference type="NCBI Taxonomy" id="96644"/>
    <lineage>
        <taxon>Eukaryota</taxon>
        <taxon>Metazoa</taxon>
        <taxon>Ecdysozoa</taxon>
        <taxon>Nematoda</taxon>
        <taxon>Chromadorea</taxon>
        <taxon>Rhabditida</taxon>
        <taxon>Rhabditina</taxon>
        <taxon>Rhabditomorpha</taxon>
        <taxon>Rhabditoidea</taxon>
        <taxon>Rhabditidae</taxon>
        <taxon>Mesorhabditinae</taxon>
        <taxon>Mesorhabditis</taxon>
    </lineage>
</organism>
<keyword evidence="8" id="KW-1185">Reference proteome</keyword>
<evidence type="ECO:0000256" key="6">
    <source>
        <dbReference type="SAM" id="Phobius"/>
    </source>
</evidence>
<feature type="transmembrane region" description="Helical" evidence="6">
    <location>
        <begin position="164"/>
        <end position="183"/>
    </location>
</feature>
<evidence type="ECO:0000256" key="4">
    <source>
        <dbReference type="ARBA" id="ARBA00022989"/>
    </source>
</evidence>
<name>A0AA36D2W4_9BILA</name>
<evidence type="ECO:0000256" key="1">
    <source>
        <dbReference type="ARBA" id="ARBA00004141"/>
    </source>
</evidence>
<comment type="caution">
    <text evidence="7">The sequence shown here is derived from an EMBL/GenBank/DDBJ whole genome shotgun (WGS) entry which is preliminary data.</text>
</comment>
<feature type="non-terminal residue" evidence="7">
    <location>
        <position position="223"/>
    </location>
</feature>
<feature type="transmembrane region" description="Helical" evidence="6">
    <location>
        <begin position="54"/>
        <end position="76"/>
    </location>
</feature>
<evidence type="ECO:0000256" key="5">
    <source>
        <dbReference type="ARBA" id="ARBA00023136"/>
    </source>
</evidence>
<comment type="subcellular location">
    <subcellularLocation>
        <location evidence="1">Membrane</location>
        <topology evidence="1">Multi-pass membrane protein</topology>
    </subcellularLocation>
</comment>
<dbReference type="Proteomes" id="UP001177023">
    <property type="component" value="Unassembled WGS sequence"/>
</dbReference>
<feature type="transmembrane region" description="Helical" evidence="6">
    <location>
        <begin position="25"/>
        <end position="42"/>
    </location>
</feature>
<accession>A0AA36D2W4</accession>
<keyword evidence="5 6" id="KW-0472">Membrane</keyword>
<dbReference type="AlphaFoldDB" id="A0AA36D2W4"/>
<protein>
    <submittedName>
        <fullName evidence="7">Uncharacterized protein</fullName>
    </submittedName>
</protein>
<gene>
    <name evidence="7" type="ORF">MSPICULIGERA_LOCUS18305</name>
</gene>
<dbReference type="PANTHER" id="PTHR23128">
    <property type="entry name" value="SERPENTINE RECEPTOR, CLASS E (EPSILON)-RELATED"/>
    <property type="match status" value="1"/>
</dbReference>
<evidence type="ECO:0000313" key="8">
    <source>
        <dbReference type="Proteomes" id="UP001177023"/>
    </source>
</evidence>
<dbReference type="EMBL" id="CATQJA010002659">
    <property type="protein sequence ID" value="CAJ0580102.1"/>
    <property type="molecule type" value="Genomic_DNA"/>
</dbReference>
<sequence>MASVITNLLVDSGVLSRNFIGTLHYMNFWVVISLVARFYLLLFEADQLYETPLIHPIAVLILAWLRLMLIGAGGFVPQLICIERLFATFFIADYEKNGRSLYFNGVLALYFVLHSQNQQAWLWLEEQKARKGTSKPPLGLTHYGLSVRFQVKENLRVIRLLRRMVLFSFSLCMIGVTFGYSAWISLFRCRKSAALAPTLVHKAPAVDTKLETQAYWSYYKSEW</sequence>
<dbReference type="InterPro" id="IPR004151">
    <property type="entry name" value="7TM_GPCR_serpentine_rcpt_Sre"/>
</dbReference>
<evidence type="ECO:0000256" key="3">
    <source>
        <dbReference type="ARBA" id="ARBA00022692"/>
    </source>
</evidence>
<dbReference type="Pfam" id="PF03125">
    <property type="entry name" value="Sre"/>
    <property type="match status" value="2"/>
</dbReference>
<evidence type="ECO:0000256" key="2">
    <source>
        <dbReference type="ARBA" id="ARBA00006803"/>
    </source>
</evidence>